<dbReference type="InterPro" id="IPR029044">
    <property type="entry name" value="Nucleotide-diphossugar_trans"/>
</dbReference>
<dbReference type="Proteomes" id="UP000474104">
    <property type="component" value="Unassembled WGS sequence"/>
</dbReference>
<dbReference type="Pfam" id="PF00535">
    <property type="entry name" value="Glycos_transf_2"/>
    <property type="match status" value="1"/>
</dbReference>
<dbReference type="SUPFAM" id="SSF53448">
    <property type="entry name" value="Nucleotide-diphospho-sugar transferases"/>
    <property type="match status" value="1"/>
</dbReference>
<dbReference type="InterPro" id="IPR001173">
    <property type="entry name" value="Glyco_trans_2-like"/>
</dbReference>
<evidence type="ECO:0000259" key="1">
    <source>
        <dbReference type="Pfam" id="PF00535"/>
    </source>
</evidence>
<dbReference type="PANTHER" id="PTHR22916:SF3">
    <property type="entry name" value="UDP-GLCNAC:BETAGAL BETA-1,3-N-ACETYLGLUCOSAMINYLTRANSFERASE-LIKE PROTEIN 1"/>
    <property type="match status" value="1"/>
</dbReference>
<dbReference type="EMBL" id="VIRB01000085">
    <property type="protein sequence ID" value="NDO69851.1"/>
    <property type="molecule type" value="Genomic_DNA"/>
</dbReference>
<accession>A0A9X5H843</accession>
<dbReference type="CDD" id="cd00761">
    <property type="entry name" value="Glyco_tranf_GTA_type"/>
    <property type="match status" value="1"/>
</dbReference>
<name>A0A9X5H843_9FIRM</name>
<sequence>MFDIDYIIPCYGSSEIIRPGLRSLANQWHSECLHVILVNDCSPNTNCDYQDLVDEFRPYLDIRCIRTPENMGQGLARQWGIDHSCHEYFMLQDEDDMLANPLAVSIFIGAVEDNIYQKEEIPGEEGNVYILDGEEKPVIDRTKKSVAVVSGPLFEFDDHHTRVIEAGNRIWVNAKLYNRKFLEKHNIRFNEAQSRHAEDYYFMTCFFYCLDHDSDYTGILLDDHQLTYLWYPNEGSQSRKDPHYGFMLSGYTMNGSVNILEFMKDTERHQIERNEEIEAQYRHTVLNMLVYSYFTFLSFIRRVASTDYVPALELDWYMLRDSCNMLREKCMEYYDTYTYTEKMEEYYTVRHFSDVQFTEPWVDLDTYIADGCEELRWSYGELLQCKEKYRFNEWGLLV</sequence>
<evidence type="ECO:0000313" key="3">
    <source>
        <dbReference type="Proteomes" id="UP000474104"/>
    </source>
</evidence>
<dbReference type="AlphaFoldDB" id="A0A9X5H843"/>
<dbReference type="GO" id="GO:0016758">
    <property type="term" value="F:hexosyltransferase activity"/>
    <property type="evidence" value="ECO:0007669"/>
    <property type="project" value="UniProtKB-ARBA"/>
</dbReference>
<comment type="caution">
    <text evidence="2">The sequence shown here is derived from an EMBL/GenBank/DDBJ whole genome shotgun (WGS) entry which is preliminary data.</text>
</comment>
<feature type="domain" description="Glycosyltransferase 2-like" evidence="1">
    <location>
        <begin position="7"/>
        <end position="99"/>
    </location>
</feature>
<reference evidence="2 3" key="1">
    <citation type="submission" date="2019-07" db="EMBL/GenBank/DDBJ databases">
        <title>Draft genome sequences of 15 bacterial species constituting the stable defined intestinal microbiota of the GM15 gnotobiotic mouse model.</title>
        <authorList>
            <person name="Elie C."/>
            <person name="Mathieu A."/>
            <person name="Saliou A."/>
            <person name="Darnaud M."/>
            <person name="Leulier F."/>
            <person name="Tamellini A."/>
        </authorList>
    </citation>
    <scope>NUCLEOTIDE SEQUENCE [LARGE SCALE GENOMIC DNA]</scope>
    <source>
        <strain evidence="3">ASF 502</strain>
    </source>
</reference>
<gene>
    <name evidence="2" type="ORF">FMM80_14690</name>
</gene>
<dbReference type="PANTHER" id="PTHR22916">
    <property type="entry name" value="GLYCOSYLTRANSFERASE"/>
    <property type="match status" value="1"/>
</dbReference>
<protein>
    <submittedName>
        <fullName evidence="2">Glycosyltransferase family 2 protein</fullName>
    </submittedName>
</protein>
<organism evidence="2 3">
    <name type="scientific">Schaedlerella arabinosiphila</name>
    <dbReference type="NCBI Taxonomy" id="2044587"/>
    <lineage>
        <taxon>Bacteria</taxon>
        <taxon>Bacillati</taxon>
        <taxon>Bacillota</taxon>
        <taxon>Clostridia</taxon>
        <taxon>Lachnospirales</taxon>
        <taxon>Lachnospiraceae</taxon>
        <taxon>Schaedlerella</taxon>
    </lineage>
</organism>
<dbReference type="OrthoDB" id="9807778at2"/>
<evidence type="ECO:0000313" key="2">
    <source>
        <dbReference type="EMBL" id="NDO69851.1"/>
    </source>
</evidence>
<dbReference type="RefSeq" id="WP_004075941.1">
    <property type="nucleotide sequence ID" value="NZ_CASCYM010000005.1"/>
</dbReference>
<proteinExistence type="predicted"/>
<dbReference type="Gene3D" id="3.90.550.10">
    <property type="entry name" value="Spore Coat Polysaccharide Biosynthesis Protein SpsA, Chain A"/>
    <property type="match status" value="1"/>
</dbReference>